<dbReference type="InterPro" id="IPR000771">
    <property type="entry name" value="FBA_II"/>
</dbReference>
<keyword evidence="16" id="KW-1185">Reference proteome</keyword>
<dbReference type="AlphaFoldDB" id="A0A6G9YT22"/>
<dbReference type="NCBIfam" id="NF006628">
    <property type="entry name" value="PRK09197.1"/>
    <property type="match status" value="1"/>
</dbReference>
<sequence>MLYGMAAANLRCRARVHCVSRQRLRNHAGLVCELTKLSLDAHTEVFTVPIATPEVYAEMLGRAKANSFAFPAINCTSSETINAAIKGFADAGSDGIIQFSTGGAEFGSGLGVKDMVVGAVALAEFAHVIAAKYDVTIALHTDHCPKDKLDSFVRPLIAISQERVNAGQNPLFQSHMWDGSAIPIAENLEIAKELLKATSAANIILEVEIGVVGGEEDGVEAEINEKLYTSPHDFERTIDALGSGENGKYILAATFGNVHGVYKPGNVVLKPEVLAEGQRVAAAKLGLPEGSKPFDFVFHGGSGSLKSEIEDSLRYGVVKMNVDTDTQYAFTRPVAGHMFANYDGVLKIDGEVGNKKTYDPRSYLKKAETSMAARVVEACNDLKSAGRSISA</sequence>
<dbReference type="PIRSF" id="PIRSF001359">
    <property type="entry name" value="F_bP_aldolase_II"/>
    <property type="match status" value="1"/>
</dbReference>
<comment type="pathway">
    <text evidence="3 14">Carbohydrate degradation; glycolysis; D-glyceraldehyde 3-phosphate and glycerone phosphate from D-glucose: step 4/4.</text>
</comment>
<comment type="catalytic activity">
    <reaction evidence="1 14">
        <text>beta-D-fructose 1,6-bisphosphate = D-glyceraldehyde 3-phosphate + dihydroxyacetone phosphate</text>
        <dbReference type="Rhea" id="RHEA:14729"/>
        <dbReference type="ChEBI" id="CHEBI:32966"/>
        <dbReference type="ChEBI" id="CHEBI:57642"/>
        <dbReference type="ChEBI" id="CHEBI:59776"/>
        <dbReference type="EC" id="4.1.2.13"/>
    </reaction>
</comment>
<dbReference type="InterPro" id="IPR013785">
    <property type="entry name" value="Aldolase_TIM"/>
</dbReference>
<evidence type="ECO:0000256" key="10">
    <source>
        <dbReference type="ARBA" id="ARBA00023239"/>
    </source>
</evidence>
<evidence type="ECO:0000256" key="11">
    <source>
        <dbReference type="PIRSR" id="PIRSR001359-1"/>
    </source>
</evidence>
<dbReference type="InterPro" id="IPR006411">
    <property type="entry name" value="Fruct_bisP_bact"/>
</dbReference>
<comment type="similarity">
    <text evidence="4 14">Belongs to the class II fructose-bisphosphate aldolase family.</text>
</comment>
<dbReference type="EMBL" id="CP046172">
    <property type="protein sequence ID" value="QIS16354.1"/>
    <property type="molecule type" value="Genomic_DNA"/>
</dbReference>
<feature type="binding site" evidence="13">
    <location>
        <position position="259"/>
    </location>
    <ligand>
        <name>Zn(2+)</name>
        <dbReference type="ChEBI" id="CHEBI:29105"/>
        <label>1</label>
        <note>catalytic</note>
    </ligand>
</feature>
<evidence type="ECO:0000256" key="2">
    <source>
        <dbReference type="ARBA" id="ARBA00002181"/>
    </source>
</evidence>
<feature type="binding site" evidence="13">
    <location>
        <position position="143"/>
    </location>
    <ligand>
        <name>Zn(2+)</name>
        <dbReference type="ChEBI" id="CHEBI:29105"/>
        <label>1</label>
        <note>catalytic</note>
    </ligand>
</feature>
<dbReference type="GO" id="GO:0006096">
    <property type="term" value="P:glycolytic process"/>
    <property type="evidence" value="ECO:0007669"/>
    <property type="project" value="UniProtKB-UniPathway"/>
</dbReference>
<dbReference type="NCBIfam" id="TIGR01520">
    <property type="entry name" value="FruBisAldo_II_A"/>
    <property type="match status" value="1"/>
</dbReference>
<dbReference type="UniPathway" id="UPA00109">
    <property type="reaction ID" value="UER00183"/>
</dbReference>
<evidence type="ECO:0000256" key="7">
    <source>
        <dbReference type="ARBA" id="ARBA00022723"/>
    </source>
</evidence>
<comment type="function">
    <text evidence="2 14">Catalyzes the aldol condensation of dihydroxyacetone phosphate (DHAP or glycerone-phosphate) with glyceraldehyde 3-phosphate (G3P) to form fructose 1,6-bisphosphate (FBP) in gluconeogenesis and the reverse reaction in glycolysis.</text>
</comment>
<feature type="binding site" evidence="12">
    <location>
        <begin position="321"/>
        <end position="324"/>
    </location>
    <ligand>
        <name>dihydroxyacetone phosphate</name>
        <dbReference type="ChEBI" id="CHEBI:57642"/>
    </ligand>
</feature>
<proteinExistence type="inferred from homology"/>
<evidence type="ECO:0000313" key="16">
    <source>
        <dbReference type="Proteomes" id="UP000503540"/>
    </source>
</evidence>
<dbReference type="Pfam" id="PF01116">
    <property type="entry name" value="F_bP_aldolase"/>
    <property type="match status" value="1"/>
</dbReference>
<feature type="binding site" evidence="13">
    <location>
        <position position="208"/>
    </location>
    <ligand>
        <name>Zn(2+)</name>
        <dbReference type="ChEBI" id="CHEBI:29105"/>
        <label>2</label>
    </ligand>
</feature>
<dbReference type="PROSITE" id="PS00602">
    <property type="entry name" value="ALDOLASE_CLASS_II_1"/>
    <property type="match status" value="1"/>
</dbReference>
<keyword evidence="7 13" id="KW-0479">Metal-binding</keyword>
<evidence type="ECO:0000256" key="6">
    <source>
        <dbReference type="ARBA" id="ARBA00013779"/>
    </source>
</evidence>
<feature type="binding site" evidence="12">
    <location>
        <begin position="300"/>
        <end position="302"/>
    </location>
    <ligand>
        <name>dihydroxyacetone phosphate</name>
        <dbReference type="ChEBI" id="CHEBI:57642"/>
    </ligand>
</feature>
<evidence type="ECO:0000256" key="5">
    <source>
        <dbReference type="ARBA" id="ARBA00013068"/>
    </source>
</evidence>
<evidence type="ECO:0000256" key="4">
    <source>
        <dbReference type="ARBA" id="ARBA00005812"/>
    </source>
</evidence>
<dbReference type="SUPFAM" id="SSF51569">
    <property type="entry name" value="Aldolase"/>
    <property type="match status" value="1"/>
</dbReference>
<keyword evidence="9 14" id="KW-0324">Glycolysis</keyword>
<dbReference type="EC" id="4.1.2.13" evidence="5 14"/>
<feature type="binding site" evidence="12">
    <location>
        <position position="260"/>
    </location>
    <ligand>
        <name>dihydroxyacetone phosphate</name>
        <dbReference type="ChEBI" id="CHEBI:57642"/>
    </ligand>
</feature>
<gene>
    <name evidence="15" type="primary">fbaA</name>
    <name evidence="15" type="ORF">F5544_42730</name>
</gene>
<organism evidence="15 16">
    <name type="scientific">Nocardia arthritidis</name>
    <dbReference type="NCBI Taxonomy" id="228602"/>
    <lineage>
        <taxon>Bacteria</taxon>
        <taxon>Bacillati</taxon>
        <taxon>Actinomycetota</taxon>
        <taxon>Actinomycetes</taxon>
        <taxon>Mycobacteriales</taxon>
        <taxon>Nocardiaceae</taxon>
        <taxon>Nocardia</taxon>
    </lineage>
</organism>
<keyword evidence="8 13" id="KW-0862">Zinc</keyword>
<dbReference type="KEGG" id="nah:F5544_42730"/>
<feature type="binding site" evidence="13">
    <location>
        <position position="299"/>
    </location>
    <ligand>
        <name>Zn(2+)</name>
        <dbReference type="ChEBI" id="CHEBI:29105"/>
        <label>1</label>
        <note>catalytic</note>
    </ligand>
</feature>
<evidence type="ECO:0000256" key="3">
    <source>
        <dbReference type="ARBA" id="ARBA00004714"/>
    </source>
</evidence>
<protein>
    <recommendedName>
        <fullName evidence="6 14">Fructose-bisphosphate aldolase</fullName>
        <shortName evidence="14">FBP aldolase</shortName>
        <ecNumber evidence="5 14">4.1.2.13</ecNumber>
    </recommendedName>
</protein>
<dbReference type="GO" id="GO:0004332">
    <property type="term" value="F:fructose-bisphosphate aldolase activity"/>
    <property type="evidence" value="ECO:0007669"/>
    <property type="project" value="UniProtKB-EC"/>
</dbReference>
<evidence type="ECO:0000256" key="9">
    <source>
        <dbReference type="ARBA" id="ARBA00023152"/>
    </source>
</evidence>
<feature type="active site" description="Proton donor" evidence="11">
    <location>
        <position position="142"/>
    </location>
</feature>
<dbReference type="GO" id="GO:0005829">
    <property type="term" value="C:cytosol"/>
    <property type="evidence" value="ECO:0007669"/>
    <property type="project" value="TreeGrafter"/>
</dbReference>
<comment type="cofactor">
    <cofactor evidence="13 14">
        <name>Zn(2+)</name>
        <dbReference type="ChEBI" id="CHEBI:29105"/>
    </cofactor>
    <text evidence="13 14">Binds 2 Zn(2+) ions per subunit. One is catalytic and the other provides a structural contribution.</text>
</comment>
<evidence type="ECO:0000256" key="8">
    <source>
        <dbReference type="ARBA" id="ARBA00022833"/>
    </source>
</evidence>
<dbReference type="Proteomes" id="UP000503540">
    <property type="component" value="Chromosome"/>
</dbReference>
<dbReference type="NCBIfam" id="TIGR00167">
    <property type="entry name" value="cbbA"/>
    <property type="match status" value="1"/>
</dbReference>
<dbReference type="GO" id="GO:0008270">
    <property type="term" value="F:zinc ion binding"/>
    <property type="evidence" value="ECO:0007669"/>
    <property type="project" value="UniProtKB-UniRule"/>
</dbReference>
<reference evidence="15 16" key="1">
    <citation type="journal article" date="2019" name="ACS Chem. Biol.">
        <title>Identification and Mobilization of a Cryptic Antibiotic Biosynthesis Gene Locus from a Human-Pathogenic Nocardia Isolate.</title>
        <authorList>
            <person name="Herisse M."/>
            <person name="Ishida K."/>
            <person name="Porter J.L."/>
            <person name="Howden B."/>
            <person name="Hertweck C."/>
            <person name="Stinear T.P."/>
            <person name="Pidot S.J."/>
        </authorList>
    </citation>
    <scope>NUCLEOTIDE SEQUENCE [LARGE SCALE GENOMIC DNA]</scope>
    <source>
        <strain evidence="15 16">AUSMDU00012717</strain>
    </source>
</reference>
<evidence type="ECO:0000313" key="15">
    <source>
        <dbReference type="EMBL" id="QIS16354.1"/>
    </source>
</evidence>
<keyword evidence="10 14" id="KW-0456">Lyase</keyword>
<accession>A0A6G9YT22</accession>
<evidence type="ECO:0000256" key="1">
    <source>
        <dbReference type="ARBA" id="ARBA00000441"/>
    </source>
</evidence>
<dbReference type="PANTHER" id="PTHR30559:SF0">
    <property type="entry name" value="FRUCTOSE-BISPHOSPHATE ALDOLASE"/>
    <property type="match status" value="1"/>
</dbReference>
<evidence type="ECO:0000256" key="14">
    <source>
        <dbReference type="RuleBase" id="RU366023"/>
    </source>
</evidence>
<name>A0A6G9YT22_9NOCA</name>
<evidence type="ECO:0000256" key="12">
    <source>
        <dbReference type="PIRSR" id="PIRSR001359-2"/>
    </source>
</evidence>
<dbReference type="PROSITE" id="PS00806">
    <property type="entry name" value="ALDOLASE_CLASS_II_2"/>
    <property type="match status" value="1"/>
</dbReference>
<dbReference type="Gene3D" id="3.20.20.70">
    <property type="entry name" value="Aldolase class I"/>
    <property type="match status" value="1"/>
</dbReference>
<dbReference type="PANTHER" id="PTHR30559">
    <property type="entry name" value="FRUCTOSE-BISPHOSPHATE ALDOLASE CLASS 2"/>
    <property type="match status" value="1"/>
</dbReference>
<evidence type="ECO:0000256" key="13">
    <source>
        <dbReference type="PIRSR" id="PIRSR001359-3"/>
    </source>
</evidence>
<feature type="binding site" evidence="13">
    <location>
        <position position="178"/>
    </location>
    <ligand>
        <name>Zn(2+)</name>
        <dbReference type="ChEBI" id="CHEBI:29105"/>
        <label>2</label>
    </ligand>
</feature>